<protein>
    <submittedName>
        <fullName evidence="2">Alpha/beta hydrolase</fullName>
    </submittedName>
</protein>
<sequence length="296" mass="34477">MMIEKRINLKNDLELNVSYSIGNEEKPAILLIHFSGGTLQMWNGIFPLLQNQYRIIAPDLRGHGKSNRPLTGYHIDDFANDMYQLLQKLGINKCHIVGSSLGAEVALSLAASHPEIVLSLVSEGAIYNEFGEYGLFNGSKVEIEAEKDKLRQQLNERKLSRYQTKADFIEDFKAPLIRQALWNEHFWVFLESCAEELADGSFEHFYKNHVRTEYILKYWDICFEEYYKQVKCPVLLLPSEKEWMNPKIRHSLDYFISLLDEYEIYKIEGSIHAYVWMQQPNKAVGVVKEFLDKLQI</sequence>
<dbReference type="PANTHER" id="PTHR43798:SF5">
    <property type="entry name" value="MONOACYLGLYCEROL LIPASE ABHD6"/>
    <property type="match status" value="1"/>
</dbReference>
<proteinExistence type="predicted"/>
<dbReference type="Pfam" id="PF00561">
    <property type="entry name" value="Abhydrolase_1"/>
    <property type="match status" value="1"/>
</dbReference>
<dbReference type="GO" id="GO:0047372">
    <property type="term" value="F:monoacylglycerol lipase activity"/>
    <property type="evidence" value="ECO:0007669"/>
    <property type="project" value="TreeGrafter"/>
</dbReference>
<reference evidence="2 3" key="1">
    <citation type="submission" date="2018-08" db="EMBL/GenBank/DDBJ databases">
        <title>Bacillus jemisoniae sp. nov., Bacillus chryseoplanitiae sp. nov., Bacillus resnikiae sp. nov., and Bacillus frankliniae sp. nov., isolated from Viking spacecraft and associated surfaces.</title>
        <authorList>
            <person name="Seuylemezian A."/>
            <person name="Vaishampayan P."/>
        </authorList>
    </citation>
    <scope>NUCLEOTIDE SEQUENCE [LARGE SCALE GENOMIC DNA]</scope>
    <source>
        <strain evidence="2 3">JJ-247</strain>
    </source>
</reference>
<accession>A0A398BG01</accession>
<dbReference type="EMBL" id="QWVT01000005">
    <property type="protein sequence ID" value="RID88544.1"/>
    <property type="molecule type" value="Genomic_DNA"/>
</dbReference>
<feature type="domain" description="AB hydrolase-1" evidence="1">
    <location>
        <begin position="27"/>
        <end position="247"/>
    </location>
</feature>
<keyword evidence="2" id="KW-0378">Hydrolase</keyword>
<evidence type="ECO:0000259" key="1">
    <source>
        <dbReference type="Pfam" id="PF00561"/>
    </source>
</evidence>
<dbReference type="InterPro" id="IPR029058">
    <property type="entry name" value="AB_hydrolase_fold"/>
</dbReference>
<dbReference type="PANTHER" id="PTHR43798">
    <property type="entry name" value="MONOACYLGLYCEROL LIPASE"/>
    <property type="match status" value="1"/>
</dbReference>
<dbReference type="PRINTS" id="PR00111">
    <property type="entry name" value="ABHYDROLASE"/>
</dbReference>
<comment type="caution">
    <text evidence="2">The sequence shown here is derived from an EMBL/GenBank/DDBJ whole genome shotgun (WGS) entry which is preliminary data.</text>
</comment>
<dbReference type="Gene3D" id="3.40.50.1820">
    <property type="entry name" value="alpha/beta hydrolase"/>
    <property type="match status" value="1"/>
</dbReference>
<dbReference type="InterPro" id="IPR000073">
    <property type="entry name" value="AB_hydrolase_1"/>
</dbReference>
<evidence type="ECO:0000313" key="3">
    <source>
        <dbReference type="Proteomes" id="UP000265816"/>
    </source>
</evidence>
<dbReference type="OrthoDB" id="252464at2"/>
<keyword evidence="3" id="KW-1185">Reference proteome</keyword>
<dbReference type="InterPro" id="IPR050266">
    <property type="entry name" value="AB_hydrolase_sf"/>
</dbReference>
<dbReference type="SUPFAM" id="SSF53474">
    <property type="entry name" value="alpha/beta-Hydrolases"/>
    <property type="match status" value="1"/>
</dbReference>
<dbReference type="Proteomes" id="UP000265816">
    <property type="component" value="Unassembled WGS sequence"/>
</dbReference>
<name>A0A398BG01_9BACI</name>
<dbReference type="GO" id="GO:0016020">
    <property type="term" value="C:membrane"/>
    <property type="evidence" value="ECO:0007669"/>
    <property type="project" value="TreeGrafter"/>
</dbReference>
<organism evidence="2 3">
    <name type="scientific">Mesobacillus zeae</name>
    <dbReference type="NCBI Taxonomy" id="1917180"/>
    <lineage>
        <taxon>Bacteria</taxon>
        <taxon>Bacillati</taxon>
        <taxon>Bacillota</taxon>
        <taxon>Bacilli</taxon>
        <taxon>Bacillales</taxon>
        <taxon>Bacillaceae</taxon>
        <taxon>Mesobacillus</taxon>
    </lineage>
</organism>
<gene>
    <name evidence="2" type="ORF">D1970_01675</name>
</gene>
<dbReference type="GO" id="GO:0046464">
    <property type="term" value="P:acylglycerol catabolic process"/>
    <property type="evidence" value="ECO:0007669"/>
    <property type="project" value="TreeGrafter"/>
</dbReference>
<evidence type="ECO:0000313" key="2">
    <source>
        <dbReference type="EMBL" id="RID88544.1"/>
    </source>
</evidence>
<dbReference type="AlphaFoldDB" id="A0A398BG01"/>